<dbReference type="GO" id="GO:0030213">
    <property type="term" value="P:hyaluronan biosynthetic process"/>
    <property type="evidence" value="ECO:0000318"/>
    <property type="project" value="GO_Central"/>
</dbReference>
<gene>
    <name evidence="8" type="primary">LOC118428100</name>
</gene>
<dbReference type="AlphaFoldDB" id="A0A9J7M448"/>
<sequence>MYTRLYPEEIVRIDNKTLVQVYRKRWRSGYQHGDFMNWKTVVRITLTTLFALCLFAGMIVVYAIGFQFVFSGDGYLSFGLYGSVLALHLIIQSIFAFLEHRKMNRDDLPPHQEKPVALCIAAFQEDPVLLRKCLESIRDIKYKNLKVVLVIDGNSDDDMYMRDTFVEIMGPQDTDTFVWRHNYHAREPLPREIPTLEKGSKHLEDVVAPSLRDNGAKVVEDIILNNRNSCIMQKWGGKREVMYTAFRALGDTVEYVQVCDSDTILEPNCTDEMAKILDNDRTVGAVGGDVRIWNERDSWISFLSSLRYWMAFNIERACQSYFNVVSCISGPLGFYRNDLLQSFLEDWYNQTFLGQHCTFGDDRHLTNRMLSIGYGTKYTARSRCYTETPVQYLRWLNQQTRWTKSYFREWLYNAMWFHKHHIWMTYESIIAGLFPFFVTVTVIRLFYRGRLWDILLILITIQTIGLIKSFYACFLRRSPTMVFMSIYSILYMTSLLPAKYWAMLTINKSGWGTSGRKKIVTNFIPLVPLIAWALILGGGLAYTIYYDTLDYFDYTKQMYLSVGFALYMVYWFVMIALYSWRTCKCGCCRDSYTVDEV</sequence>
<feature type="transmembrane region" description="Helical" evidence="6">
    <location>
        <begin position="46"/>
        <end position="69"/>
    </location>
</feature>
<dbReference type="SUPFAM" id="SSF53448">
    <property type="entry name" value="Nucleotide-diphospho-sugar transferases"/>
    <property type="match status" value="1"/>
</dbReference>
<evidence type="ECO:0000313" key="7">
    <source>
        <dbReference type="Proteomes" id="UP000001554"/>
    </source>
</evidence>
<keyword evidence="4" id="KW-0808">Transferase</keyword>
<dbReference type="InterPro" id="IPR029044">
    <property type="entry name" value="Nucleotide-diphossugar_trans"/>
</dbReference>
<evidence type="ECO:0000256" key="3">
    <source>
        <dbReference type="ARBA" id="ARBA00022676"/>
    </source>
</evidence>
<feature type="transmembrane region" description="Helical" evidence="6">
    <location>
        <begin position="429"/>
        <end position="447"/>
    </location>
</feature>
<dbReference type="PANTHER" id="PTHR22913:SF12">
    <property type="entry name" value="MANNURONAN SYNTHASE"/>
    <property type="match status" value="1"/>
</dbReference>
<keyword evidence="6" id="KW-1133">Transmembrane helix</keyword>
<keyword evidence="5 6" id="KW-0472">Membrane</keyword>
<keyword evidence="7" id="KW-1185">Reference proteome</keyword>
<keyword evidence="6" id="KW-0812">Transmembrane</keyword>
<evidence type="ECO:0000256" key="6">
    <source>
        <dbReference type="SAM" id="Phobius"/>
    </source>
</evidence>
<dbReference type="GO" id="GO:0085029">
    <property type="term" value="P:extracellular matrix assembly"/>
    <property type="evidence" value="ECO:0000318"/>
    <property type="project" value="GO_Central"/>
</dbReference>
<keyword evidence="3" id="KW-0328">Glycosyltransferase</keyword>
<feature type="transmembrane region" description="Helical" evidence="6">
    <location>
        <begin position="75"/>
        <end position="98"/>
    </location>
</feature>
<feature type="transmembrane region" description="Helical" evidence="6">
    <location>
        <begin position="558"/>
        <end position="580"/>
    </location>
</feature>
<evidence type="ECO:0000313" key="8">
    <source>
        <dbReference type="RefSeq" id="XP_035693963.1"/>
    </source>
</evidence>
<dbReference type="GeneID" id="118428100"/>
<evidence type="ECO:0000256" key="5">
    <source>
        <dbReference type="ARBA" id="ARBA00023136"/>
    </source>
</evidence>
<dbReference type="GO" id="GO:0000271">
    <property type="term" value="P:polysaccharide biosynthetic process"/>
    <property type="evidence" value="ECO:0000318"/>
    <property type="project" value="GO_Central"/>
</dbReference>
<feature type="transmembrane region" description="Helical" evidence="6">
    <location>
        <begin position="523"/>
        <end position="546"/>
    </location>
</feature>
<dbReference type="RefSeq" id="XP_035693963.1">
    <property type="nucleotide sequence ID" value="XM_035838070.1"/>
</dbReference>
<name>A0A9J7M448_BRAFL</name>
<dbReference type="GO" id="GO:0005886">
    <property type="term" value="C:plasma membrane"/>
    <property type="evidence" value="ECO:0000318"/>
    <property type="project" value="GO_Central"/>
</dbReference>
<protein>
    <submittedName>
        <fullName evidence="8">Hyaluronan synthase 2-like isoform X1</fullName>
    </submittedName>
</protein>
<dbReference type="KEGG" id="bfo:118428100"/>
<accession>A0A9J7M448</accession>
<evidence type="ECO:0000256" key="4">
    <source>
        <dbReference type="ARBA" id="ARBA00022679"/>
    </source>
</evidence>
<dbReference type="Pfam" id="PF13641">
    <property type="entry name" value="Glyco_tranf_2_3"/>
    <property type="match status" value="1"/>
</dbReference>
<feature type="transmembrane region" description="Helical" evidence="6">
    <location>
        <begin position="453"/>
        <end position="474"/>
    </location>
</feature>
<comment type="subcellular location">
    <subcellularLocation>
        <location evidence="1">Cell membrane</location>
    </subcellularLocation>
</comment>
<evidence type="ECO:0000256" key="2">
    <source>
        <dbReference type="ARBA" id="ARBA00022475"/>
    </source>
</evidence>
<keyword evidence="2" id="KW-1003">Cell membrane</keyword>
<evidence type="ECO:0000256" key="1">
    <source>
        <dbReference type="ARBA" id="ARBA00004236"/>
    </source>
</evidence>
<reference evidence="7" key="1">
    <citation type="journal article" date="2020" name="Nat. Ecol. Evol.">
        <title>Deeply conserved synteny resolves early events in vertebrate evolution.</title>
        <authorList>
            <person name="Simakov O."/>
            <person name="Marletaz F."/>
            <person name="Yue J.X."/>
            <person name="O'Connell B."/>
            <person name="Jenkins J."/>
            <person name="Brandt A."/>
            <person name="Calef R."/>
            <person name="Tung C.H."/>
            <person name="Huang T.K."/>
            <person name="Schmutz J."/>
            <person name="Satoh N."/>
            <person name="Yu J.K."/>
            <person name="Putnam N.H."/>
            <person name="Green R.E."/>
            <person name="Rokhsar D.S."/>
        </authorList>
    </citation>
    <scope>NUCLEOTIDE SEQUENCE [LARGE SCALE GENOMIC DNA]</scope>
    <source>
        <strain evidence="7">S238N-H82</strain>
    </source>
</reference>
<feature type="transmembrane region" description="Helical" evidence="6">
    <location>
        <begin position="481"/>
        <end position="503"/>
    </location>
</feature>
<dbReference type="Proteomes" id="UP000001554">
    <property type="component" value="Chromosome 12"/>
</dbReference>
<dbReference type="GO" id="GO:0050501">
    <property type="term" value="F:hyaluronan synthase activity"/>
    <property type="evidence" value="ECO:0000318"/>
    <property type="project" value="GO_Central"/>
</dbReference>
<dbReference type="Gene3D" id="3.90.550.10">
    <property type="entry name" value="Spore Coat Polysaccharide Biosynthesis Protein SpsA, Chain A"/>
    <property type="match status" value="1"/>
</dbReference>
<organism evidence="7 8">
    <name type="scientific">Branchiostoma floridae</name>
    <name type="common">Florida lancelet</name>
    <name type="synonym">Amphioxus</name>
    <dbReference type="NCBI Taxonomy" id="7739"/>
    <lineage>
        <taxon>Eukaryota</taxon>
        <taxon>Metazoa</taxon>
        <taxon>Chordata</taxon>
        <taxon>Cephalochordata</taxon>
        <taxon>Leptocardii</taxon>
        <taxon>Amphioxiformes</taxon>
        <taxon>Branchiostomatidae</taxon>
        <taxon>Branchiostoma</taxon>
    </lineage>
</organism>
<reference evidence="8" key="2">
    <citation type="submission" date="2025-08" db="UniProtKB">
        <authorList>
            <consortium name="RefSeq"/>
        </authorList>
    </citation>
    <scope>IDENTIFICATION</scope>
    <source>
        <strain evidence="8">S238N-H82</strain>
        <tissue evidence="8">Testes</tissue>
    </source>
</reference>
<dbReference type="PANTHER" id="PTHR22913">
    <property type="entry name" value="HYALURONAN SYNTHASE"/>
    <property type="match status" value="1"/>
</dbReference>
<proteinExistence type="predicted"/>
<dbReference type="OrthoDB" id="9876900at2759"/>